<dbReference type="Pfam" id="PF20068">
    <property type="entry name" value="Amphi-Trp"/>
    <property type="match status" value="1"/>
</dbReference>
<reference evidence="3" key="1">
    <citation type="submission" date="2016-10" db="EMBL/GenBank/DDBJ databases">
        <authorList>
            <person name="Varghese N."/>
            <person name="Submissions S."/>
        </authorList>
    </citation>
    <scope>NUCLEOTIDE SEQUENCE [LARGE SCALE GENOMIC DNA]</scope>
    <source>
        <strain evidence="3">CGMCC 1.8711</strain>
    </source>
</reference>
<protein>
    <submittedName>
        <fullName evidence="2">Amphi-Trp domain-containing protein</fullName>
    </submittedName>
</protein>
<dbReference type="Proteomes" id="UP000243250">
    <property type="component" value="Unassembled WGS sequence"/>
</dbReference>
<dbReference type="RefSeq" id="WP_089881488.1">
    <property type="nucleotide sequence ID" value="NZ_FOYS01000004.1"/>
</dbReference>
<feature type="domain" description="Amphi-Trp" evidence="1">
    <location>
        <begin position="1"/>
        <end position="94"/>
    </location>
</feature>
<dbReference type="NCBIfam" id="TIGR04354">
    <property type="entry name" value="amphi-Trp"/>
    <property type="match status" value="1"/>
</dbReference>
<dbReference type="STRING" id="555875.SAMN04488124_2542"/>
<name>A0A1I6HWJ9_9EURY</name>
<evidence type="ECO:0000313" key="3">
    <source>
        <dbReference type="Proteomes" id="UP000243250"/>
    </source>
</evidence>
<proteinExistence type="predicted"/>
<organism evidence="2 3">
    <name type="scientific">Halogeometricum limi</name>
    <dbReference type="NCBI Taxonomy" id="555875"/>
    <lineage>
        <taxon>Archaea</taxon>
        <taxon>Methanobacteriati</taxon>
        <taxon>Methanobacteriota</taxon>
        <taxon>Stenosarchaea group</taxon>
        <taxon>Halobacteria</taxon>
        <taxon>Halobacteriales</taxon>
        <taxon>Haloferacaceae</taxon>
        <taxon>Halogeometricum</taxon>
    </lineage>
</organism>
<evidence type="ECO:0000259" key="1">
    <source>
        <dbReference type="Pfam" id="PF20068"/>
    </source>
</evidence>
<dbReference type="InterPro" id="IPR027598">
    <property type="entry name" value="Amphi-Trp_dom"/>
</dbReference>
<accession>A0A1I6HWJ9</accession>
<sequence length="94" mass="10212">MPETILFESESPHTREEVAAYLHTVADALGDGRPISLTAGDQSVEMDVPERVTFEVKAEHETETGATTGELSVEFEVAWDEDGTDESQGSLSIE</sequence>
<keyword evidence="3" id="KW-1185">Reference proteome</keyword>
<gene>
    <name evidence="2" type="ORF">SAMN04488124_2542</name>
</gene>
<dbReference type="EMBL" id="FOYS01000004">
    <property type="protein sequence ID" value="SFR58823.1"/>
    <property type="molecule type" value="Genomic_DNA"/>
</dbReference>
<dbReference type="AlphaFoldDB" id="A0A1I6HWJ9"/>
<dbReference type="OrthoDB" id="194858at2157"/>
<evidence type="ECO:0000313" key="2">
    <source>
        <dbReference type="EMBL" id="SFR58823.1"/>
    </source>
</evidence>